<feature type="transmembrane region" description="Helical" evidence="6">
    <location>
        <begin position="238"/>
        <end position="264"/>
    </location>
</feature>
<organism evidence="8 9">
    <name type="scientific">Coccomyxa viridis</name>
    <dbReference type="NCBI Taxonomy" id="1274662"/>
    <lineage>
        <taxon>Eukaryota</taxon>
        <taxon>Viridiplantae</taxon>
        <taxon>Chlorophyta</taxon>
        <taxon>core chlorophytes</taxon>
        <taxon>Trebouxiophyceae</taxon>
        <taxon>Trebouxiophyceae incertae sedis</taxon>
        <taxon>Coccomyxaceae</taxon>
        <taxon>Coccomyxa</taxon>
    </lineage>
</organism>
<evidence type="ECO:0000256" key="3">
    <source>
        <dbReference type="ARBA" id="ARBA00022970"/>
    </source>
</evidence>
<feature type="transmembrane region" description="Helical" evidence="6">
    <location>
        <begin position="95"/>
        <end position="115"/>
    </location>
</feature>
<feature type="transmembrane region" description="Helical" evidence="6">
    <location>
        <begin position="165"/>
        <end position="188"/>
    </location>
</feature>
<dbReference type="Proteomes" id="UP001497392">
    <property type="component" value="Unassembled WGS sequence"/>
</dbReference>
<sequence>MTGFVKEESKTRLLVSAVFTLTLSILGSSVLPVPFAFSRMGVLLGIVTMAVVAYSNSLTSVLLLRAAGLTGHDSYEGVAYAIGGKYWKVVTQISLIFLLVGTVIGDFALLADVGQRALSRLTPGHAPSVLVDHDGRGIMVLLVLLVVFPLCLLKRMRSLETAAQAGVLIVAALATIVVVDTVQSGFPAIRSGKLPVWGLKEGGDLPEAFAVLGFAFYVQPMLMPLLHELPPGPGSVSLTATAVRIVVIGVASLVYGVIGIFGAARYGDRTQGNILVNSWLGGPAEGVLDLAIAAYLSISVPPMQMSCRYTLDVLIAGEDAPFDRRRHLAETCLIVFGSLAVALAFPTGAEKIFAVTGATAVCIVCYVIPVALHLKLYLSKSGYQLLEAAESPQLAEPLLQGSAEGDAKSLQEQLEVLHESIGVIRNGEEASCSTSEEGRARYPVLRHSRGGRFSLSNALEVVQEVVLPVCVVVLGVGFSLAALYVAMASAIWPDMSPNPDRT</sequence>
<dbReference type="PANTHER" id="PTHR22950">
    <property type="entry name" value="AMINO ACID TRANSPORTER"/>
    <property type="match status" value="1"/>
</dbReference>
<reference evidence="8 9" key="1">
    <citation type="submission" date="2024-06" db="EMBL/GenBank/DDBJ databases">
        <authorList>
            <person name="Kraege A."/>
            <person name="Thomma B."/>
        </authorList>
    </citation>
    <scope>NUCLEOTIDE SEQUENCE [LARGE SCALE GENOMIC DNA]</scope>
</reference>
<feature type="transmembrane region" description="Helical" evidence="6">
    <location>
        <begin position="43"/>
        <end position="64"/>
    </location>
</feature>
<gene>
    <name evidence="8" type="primary">g10839</name>
    <name evidence="8" type="ORF">VP750_LOCUS9719</name>
</gene>
<feature type="transmembrane region" description="Helical" evidence="6">
    <location>
        <begin position="12"/>
        <end position="37"/>
    </location>
</feature>
<feature type="transmembrane region" description="Helical" evidence="6">
    <location>
        <begin position="352"/>
        <end position="374"/>
    </location>
</feature>
<evidence type="ECO:0000313" key="9">
    <source>
        <dbReference type="Proteomes" id="UP001497392"/>
    </source>
</evidence>
<keyword evidence="3" id="KW-0813">Transport</keyword>
<comment type="subcellular location">
    <subcellularLocation>
        <location evidence="1">Membrane</location>
        <topology evidence="1">Multi-pass membrane protein</topology>
    </subcellularLocation>
</comment>
<keyword evidence="9" id="KW-1185">Reference proteome</keyword>
<accession>A0ABP1GCA8</accession>
<feature type="transmembrane region" description="Helical" evidence="6">
    <location>
        <begin position="465"/>
        <end position="492"/>
    </location>
</feature>
<keyword evidence="2 6" id="KW-0812">Transmembrane</keyword>
<evidence type="ECO:0000256" key="5">
    <source>
        <dbReference type="ARBA" id="ARBA00023136"/>
    </source>
</evidence>
<evidence type="ECO:0000256" key="2">
    <source>
        <dbReference type="ARBA" id="ARBA00022692"/>
    </source>
</evidence>
<evidence type="ECO:0000259" key="7">
    <source>
        <dbReference type="Pfam" id="PF01490"/>
    </source>
</evidence>
<proteinExistence type="predicted"/>
<dbReference type="PANTHER" id="PTHR22950:SF702">
    <property type="entry name" value="AMINO ACID TRANSPORTER PROTEIN"/>
    <property type="match status" value="1"/>
</dbReference>
<comment type="caution">
    <text evidence="8">The sequence shown here is derived from an EMBL/GenBank/DDBJ whole genome shotgun (WGS) entry which is preliminary data.</text>
</comment>
<protein>
    <submittedName>
        <fullName evidence="8">G10839 protein</fullName>
    </submittedName>
</protein>
<evidence type="ECO:0000313" key="8">
    <source>
        <dbReference type="EMBL" id="CAL5227813.1"/>
    </source>
</evidence>
<dbReference type="Pfam" id="PF01490">
    <property type="entry name" value="Aa_trans"/>
    <property type="match status" value="1"/>
</dbReference>
<keyword evidence="4 6" id="KW-1133">Transmembrane helix</keyword>
<keyword evidence="3" id="KW-0029">Amino-acid transport</keyword>
<name>A0ABP1GCA8_9CHLO</name>
<dbReference type="EMBL" id="CAXHTA020000017">
    <property type="protein sequence ID" value="CAL5227813.1"/>
    <property type="molecule type" value="Genomic_DNA"/>
</dbReference>
<feature type="transmembrane region" description="Helical" evidence="6">
    <location>
        <begin position="135"/>
        <end position="153"/>
    </location>
</feature>
<keyword evidence="5 6" id="KW-0472">Membrane</keyword>
<evidence type="ECO:0000256" key="1">
    <source>
        <dbReference type="ARBA" id="ARBA00004141"/>
    </source>
</evidence>
<dbReference type="InterPro" id="IPR013057">
    <property type="entry name" value="AA_transpt_TM"/>
</dbReference>
<evidence type="ECO:0000256" key="6">
    <source>
        <dbReference type="SAM" id="Phobius"/>
    </source>
</evidence>
<evidence type="ECO:0000256" key="4">
    <source>
        <dbReference type="ARBA" id="ARBA00022989"/>
    </source>
</evidence>
<feature type="domain" description="Amino acid transporter transmembrane" evidence="7">
    <location>
        <begin position="15"/>
        <end position="380"/>
    </location>
</feature>
<feature type="transmembrane region" description="Helical" evidence="6">
    <location>
        <begin position="328"/>
        <end position="346"/>
    </location>
</feature>